<sequence>MEYFDDWIACQETEDWKVEYDCVRGFKTMQEADKYSSETQQGNRNTFLTRTNRLYPNWIVERSIRWNYRDADIVNMLFKEFL</sequence>
<gene>
    <name evidence="1" type="ORF">S01H4_15577</name>
</gene>
<proteinExistence type="predicted"/>
<dbReference type="EMBL" id="BART01006825">
    <property type="protein sequence ID" value="GAG70359.1"/>
    <property type="molecule type" value="Genomic_DNA"/>
</dbReference>
<dbReference type="AlphaFoldDB" id="X0ZLU9"/>
<accession>X0ZLU9</accession>
<protein>
    <submittedName>
        <fullName evidence="1">Uncharacterized protein</fullName>
    </submittedName>
</protein>
<organism evidence="1">
    <name type="scientific">marine sediment metagenome</name>
    <dbReference type="NCBI Taxonomy" id="412755"/>
    <lineage>
        <taxon>unclassified sequences</taxon>
        <taxon>metagenomes</taxon>
        <taxon>ecological metagenomes</taxon>
    </lineage>
</organism>
<comment type="caution">
    <text evidence="1">The sequence shown here is derived from an EMBL/GenBank/DDBJ whole genome shotgun (WGS) entry which is preliminary data.</text>
</comment>
<name>X0ZLU9_9ZZZZ</name>
<reference evidence="1" key="1">
    <citation type="journal article" date="2014" name="Front. Microbiol.">
        <title>High frequency of phylogenetically diverse reductive dehalogenase-homologous genes in deep subseafloor sedimentary metagenomes.</title>
        <authorList>
            <person name="Kawai M."/>
            <person name="Futagami T."/>
            <person name="Toyoda A."/>
            <person name="Takaki Y."/>
            <person name="Nishi S."/>
            <person name="Hori S."/>
            <person name="Arai W."/>
            <person name="Tsubouchi T."/>
            <person name="Morono Y."/>
            <person name="Uchiyama I."/>
            <person name="Ito T."/>
            <person name="Fujiyama A."/>
            <person name="Inagaki F."/>
            <person name="Takami H."/>
        </authorList>
    </citation>
    <scope>NUCLEOTIDE SEQUENCE</scope>
    <source>
        <strain evidence="1">Expedition CK06-06</strain>
    </source>
</reference>
<evidence type="ECO:0000313" key="1">
    <source>
        <dbReference type="EMBL" id="GAG70359.1"/>
    </source>
</evidence>